<protein>
    <submittedName>
        <fullName evidence="1">Uncharacterized protein</fullName>
    </submittedName>
</protein>
<proteinExistence type="predicted"/>
<name>A0A922MS09_SPOEX</name>
<sequence>MPEEDRLKFVKNVLIDKNEIELLLNGQQRHEIGERIKSHQWYEFFPYDEAFSEFKNKMCQQSKPSERWGMLSTLILCAKSNIDNTKSLVKYVAENHINEPFKFKKEFVNTLLSNVPIHEFDIETWNYLNHLFQSMEVYVESKKRKMQLSLQAVILYNVLHNKPIPEIIQHKNTSYDFTHVLKTLNEAQRSKLFTYILGTVCSKIKTDNIVNEADFNETLHEIEYVLILLKDFNKKLNDYPLVIEKIHELIKIKEEKMWTTDMSCLYNVNKSWRKLMFEESLSLSLCEETCLNALKHKPQLLMCHDKQIYMLLTNNAVSLRRVLTKLRVYWPDSLARHWTKIYMQSLNKPTDHKAVIEGLFILMSQNQVNKFASEYVPENFKINWGLTDHTEVNIRKNIAKHLHVARPVVPLDTVLWYAKEDYLQFTVPSLNAILSNLSEFESRKHLPKLLEAPVSLSKFGLLVVSLKFETDEIIKIFTNVLNTTKNPSLKFVIFQRTYNKIREMKNSPAVKELWKLLSLILDDLSFEQKVNIYKKFNNIETVPPSIQGNMFMKSYEFFTTLPDTHDNDSYLYKLLQCVPKVMESLDEDFVAEKLLVPVDTKFCANCCNHIESYACFVLFGDSEENQLVRFKRVLHPAMKEAFNCWQNNFYGTFYVQKQFNQLLDLLGWYFRVYFTLNKIRIPAILFAEIKTTLEQGLPEVKDYVRHTSWKVVTEYITLLKDNRSVSDAFKVSNFSMTHLVKYQYSVPYMSQDAEMIWKDIHCKLSPSFGPKIVNFLKEDSERYSPTVFNLFADAFERSFEILGFRNNDFALETLKYMLDEQDFIPIYLVVSKIVAKYCANYDAEPYNKSLMSEILEKLKSNPSKIVKIWITILELARPS</sequence>
<dbReference type="EMBL" id="JACEFF010000234">
    <property type="protein sequence ID" value="KAH9641483.1"/>
    <property type="molecule type" value="Genomic_DNA"/>
</dbReference>
<reference evidence="1" key="1">
    <citation type="journal article" date="2021" name="G3 (Bethesda)">
        <title>Genome and transcriptome analysis of the beet armyworm Spodoptera exigua reveals targets for pest control. .</title>
        <authorList>
            <person name="Simon S."/>
            <person name="Breeschoten T."/>
            <person name="Jansen H.J."/>
            <person name="Dirks R.P."/>
            <person name="Schranz M.E."/>
            <person name="Ros V.I.D."/>
        </authorList>
    </citation>
    <scope>NUCLEOTIDE SEQUENCE</scope>
    <source>
        <strain evidence="1">TB_SE_WUR_2020</strain>
    </source>
</reference>
<organism evidence="1 2">
    <name type="scientific">Spodoptera exigua</name>
    <name type="common">Beet armyworm</name>
    <name type="synonym">Noctua fulgens</name>
    <dbReference type="NCBI Taxonomy" id="7107"/>
    <lineage>
        <taxon>Eukaryota</taxon>
        <taxon>Metazoa</taxon>
        <taxon>Ecdysozoa</taxon>
        <taxon>Arthropoda</taxon>
        <taxon>Hexapoda</taxon>
        <taxon>Insecta</taxon>
        <taxon>Pterygota</taxon>
        <taxon>Neoptera</taxon>
        <taxon>Endopterygota</taxon>
        <taxon>Lepidoptera</taxon>
        <taxon>Glossata</taxon>
        <taxon>Ditrysia</taxon>
        <taxon>Noctuoidea</taxon>
        <taxon>Noctuidae</taxon>
        <taxon>Amphipyrinae</taxon>
        <taxon>Spodoptera</taxon>
    </lineage>
</organism>
<dbReference type="AlphaFoldDB" id="A0A922MS09"/>
<gene>
    <name evidence="1" type="ORF">HF086_006099</name>
</gene>
<evidence type="ECO:0000313" key="1">
    <source>
        <dbReference type="EMBL" id="KAH9641483.1"/>
    </source>
</evidence>
<dbReference type="Proteomes" id="UP000814243">
    <property type="component" value="Unassembled WGS sequence"/>
</dbReference>
<evidence type="ECO:0000313" key="2">
    <source>
        <dbReference type="Proteomes" id="UP000814243"/>
    </source>
</evidence>
<accession>A0A922MS09</accession>
<comment type="caution">
    <text evidence="1">The sequence shown here is derived from an EMBL/GenBank/DDBJ whole genome shotgun (WGS) entry which is preliminary data.</text>
</comment>